<evidence type="ECO:0000313" key="5">
    <source>
        <dbReference type="Proteomes" id="UP000030111"/>
    </source>
</evidence>
<dbReference type="GO" id="GO:0003955">
    <property type="term" value="F:NAD(P)H dehydrogenase (quinone) activity"/>
    <property type="evidence" value="ECO:0007669"/>
    <property type="project" value="TreeGrafter"/>
</dbReference>
<dbReference type="Gene3D" id="3.40.50.360">
    <property type="match status" value="1"/>
</dbReference>
<sequence>MNVYILLAHPEKQSFNGQIANEYENAARLAGHVVRRQNLGDMDFDPILWKGYAVVQELEPDLKMAQSNILWCNHWVIIYPVWWGSVPALLKGFFDRTLLPGFAFRHHTKGSLWDKLLKGRSAHLITTSDAPWWWLYFSYRNSDLNTVKRAIFYYCGITPVTHTRVGRVRFLDEDMRRQKISKLLKNINSMI</sequence>
<dbReference type="OrthoDB" id="652200at2"/>
<dbReference type="InterPro" id="IPR029039">
    <property type="entry name" value="Flavoprotein-like_sf"/>
</dbReference>
<dbReference type="InterPro" id="IPR003680">
    <property type="entry name" value="Flavodoxin_fold"/>
</dbReference>
<evidence type="ECO:0000256" key="2">
    <source>
        <dbReference type="ARBA" id="ARBA00023002"/>
    </source>
</evidence>
<proteinExistence type="inferred from homology"/>
<dbReference type="PANTHER" id="PTHR10204">
    <property type="entry name" value="NAD P H OXIDOREDUCTASE-RELATED"/>
    <property type="match status" value="1"/>
</dbReference>
<dbReference type="Proteomes" id="UP000030111">
    <property type="component" value="Unassembled WGS sequence"/>
</dbReference>
<dbReference type="Pfam" id="PF02525">
    <property type="entry name" value="Flavodoxin_2"/>
    <property type="match status" value="1"/>
</dbReference>
<evidence type="ECO:0000313" key="4">
    <source>
        <dbReference type="EMBL" id="KGO95079.1"/>
    </source>
</evidence>
<feature type="domain" description="Flavodoxin-like fold" evidence="3">
    <location>
        <begin position="1"/>
        <end position="186"/>
    </location>
</feature>
<dbReference type="RefSeq" id="WP_026992457.1">
    <property type="nucleotide sequence ID" value="NZ_JRLY01000001.1"/>
</dbReference>
<reference evidence="4 5" key="1">
    <citation type="submission" date="2013-09" db="EMBL/GenBank/DDBJ databases">
        <authorList>
            <person name="Zeng Z."/>
            <person name="Chen C."/>
        </authorList>
    </citation>
    <scope>NUCLEOTIDE SEQUENCE [LARGE SCALE GENOMIC DNA]</scope>
    <source>
        <strain evidence="4 5">WB 4.1-42</strain>
    </source>
</reference>
<keyword evidence="2" id="KW-0560">Oxidoreductase</keyword>
<comment type="similarity">
    <text evidence="1">Belongs to the NAD(P)H dehydrogenase (quinone) family.</text>
</comment>
<organism evidence="4 5">
    <name type="scientific">Flavobacterium subsaxonicum WB 4.1-42 = DSM 21790</name>
    <dbReference type="NCBI Taxonomy" id="1121898"/>
    <lineage>
        <taxon>Bacteria</taxon>
        <taxon>Pseudomonadati</taxon>
        <taxon>Bacteroidota</taxon>
        <taxon>Flavobacteriia</taxon>
        <taxon>Flavobacteriales</taxon>
        <taxon>Flavobacteriaceae</taxon>
        <taxon>Flavobacterium</taxon>
    </lineage>
</organism>
<dbReference type="SUPFAM" id="SSF52218">
    <property type="entry name" value="Flavoproteins"/>
    <property type="match status" value="1"/>
</dbReference>
<dbReference type="eggNOG" id="COG2249">
    <property type="taxonomic scope" value="Bacteria"/>
</dbReference>
<name>A0A0A2MRW1_9FLAO</name>
<protein>
    <submittedName>
        <fullName evidence="4">NADPH-quinone reductase</fullName>
    </submittedName>
</protein>
<accession>A0A0A2MRW1</accession>
<evidence type="ECO:0000259" key="3">
    <source>
        <dbReference type="Pfam" id="PF02525"/>
    </source>
</evidence>
<dbReference type="GO" id="GO:0005829">
    <property type="term" value="C:cytosol"/>
    <property type="evidence" value="ECO:0007669"/>
    <property type="project" value="TreeGrafter"/>
</dbReference>
<dbReference type="InterPro" id="IPR051545">
    <property type="entry name" value="NAD(P)H_dehydrogenase_qn"/>
</dbReference>
<dbReference type="PANTHER" id="PTHR10204:SF34">
    <property type="entry name" value="NAD(P)H DEHYDROGENASE [QUINONE] 1 ISOFORM 1"/>
    <property type="match status" value="1"/>
</dbReference>
<evidence type="ECO:0000256" key="1">
    <source>
        <dbReference type="ARBA" id="ARBA00006252"/>
    </source>
</evidence>
<comment type="caution">
    <text evidence="4">The sequence shown here is derived from an EMBL/GenBank/DDBJ whole genome shotgun (WGS) entry which is preliminary data.</text>
</comment>
<dbReference type="AlphaFoldDB" id="A0A0A2MRW1"/>
<dbReference type="STRING" id="1121898.GCA_000422725_01064"/>
<keyword evidence="5" id="KW-1185">Reference proteome</keyword>
<gene>
    <name evidence="4" type="ORF">Q766_02955</name>
</gene>
<dbReference type="EMBL" id="JRLY01000001">
    <property type="protein sequence ID" value="KGO95079.1"/>
    <property type="molecule type" value="Genomic_DNA"/>
</dbReference>